<evidence type="ECO:0000313" key="1">
    <source>
        <dbReference type="EMBL" id="ETV78638.1"/>
    </source>
</evidence>
<dbReference type="EMBL" id="KI913130">
    <property type="protein sequence ID" value="ETV78638.1"/>
    <property type="molecule type" value="Genomic_DNA"/>
</dbReference>
<gene>
    <name evidence="1" type="ORF">H257_08128</name>
</gene>
<sequence length="139" mass="14941">MESEYVAVVVLQSNTLLLVGHESQCCHACRPDRATLGHGFAKFFKGEGQSAAAATTQQPPRLRGLPSAPGHQLAEFESTLSGLEHAVRCHFDNVAEHLSQDLLLQRALPVHMRDIAMLKDEVGKHEGSAGQIGTGSTQC</sequence>
<name>W4GI83_APHAT</name>
<dbReference type="VEuPathDB" id="FungiDB:H257_08128"/>
<accession>W4GI83</accession>
<dbReference type="RefSeq" id="XP_009832219.1">
    <property type="nucleotide sequence ID" value="XM_009833917.1"/>
</dbReference>
<dbReference type="GeneID" id="20810124"/>
<organism evidence="1">
    <name type="scientific">Aphanomyces astaci</name>
    <name type="common">Crayfish plague agent</name>
    <dbReference type="NCBI Taxonomy" id="112090"/>
    <lineage>
        <taxon>Eukaryota</taxon>
        <taxon>Sar</taxon>
        <taxon>Stramenopiles</taxon>
        <taxon>Oomycota</taxon>
        <taxon>Saprolegniomycetes</taxon>
        <taxon>Saprolegniales</taxon>
        <taxon>Verrucalvaceae</taxon>
        <taxon>Aphanomyces</taxon>
    </lineage>
</organism>
<dbReference type="AlphaFoldDB" id="W4GI83"/>
<reference evidence="1" key="1">
    <citation type="submission" date="2013-12" db="EMBL/GenBank/DDBJ databases">
        <title>The Genome Sequence of Aphanomyces astaci APO3.</title>
        <authorList>
            <consortium name="The Broad Institute Genomics Platform"/>
            <person name="Russ C."/>
            <person name="Tyler B."/>
            <person name="van West P."/>
            <person name="Dieguez-Uribeondo J."/>
            <person name="Young S.K."/>
            <person name="Zeng Q."/>
            <person name="Gargeya S."/>
            <person name="Fitzgerald M."/>
            <person name="Abouelleil A."/>
            <person name="Alvarado L."/>
            <person name="Chapman S.B."/>
            <person name="Gainer-Dewar J."/>
            <person name="Goldberg J."/>
            <person name="Griggs A."/>
            <person name="Gujja S."/>
            <person name="Hansen M."/>
            <person name="Howarth C."/>
            <person name="Imamovic A."/>
            <person name="Ireland A."/>
            <person name="Larimer J."/>
            <person name="McCowan C."/>
            <person name="Murphy C."/>
            <person name="Pearson M."/>
            <person name="Poon T.W."/>
            <person name="Priest M."/>
            <person name="Roberts A."/>
            <person name="Saif S."/>
            <person name="Shea T."/>
            <person name="Sykes S."/>
            <person name="Wortman J."/>
            <person name="Nusbaum C."/>
            <person name="Birren B."/>
        </authorList>
    </citation>
    <scope>NUCLEOTIDE SEQUENCE [LARGE SCALE GENOMIC DNA]</scope>
    <source>
        <strain evidence="1">APO3</strain>
    </source>
</reference>
<proteinExistence type="predicted"/>
<protein>
    <submittedName>
        <fullName evidence="1">Uncharacterized protein</fullName>
    </submittedName>
</protein>